<dbReference type="PANTHER" id="PTHR47797">
    <property type="entry name" value="DEHYDROGENASE, PUTATIVE (AFU_ORTHOLOGUE AFUA_8G05805)-RELATED"/>
    <property type="match status" value="1"/>
</dbReference>
<evidence type="ECO:0000256" key="4">
    <source>
        <dbReference type="ARBA" id="ARBA00022982"/>
    </source>
</evidence>
<dbReference type="PANTHER" id="PTHR47797:SF3">
    <property type="entry name" value="CYTOCHROME B561 DOMAIN-CONTAINING PROTEIN"/>
    <property type="match status" value="1"/>
</dbReference>
<feature type="chain" id="PRO_5008077431" description="Cytochrome b561 domain-containing protein" evidence="8">
    <location>
        <begin position="20"/>
        <end position="381"/>
    </location>
</feature>
<gene>
    <name evidence="10" type="ORF">BDEG_21087</name>
</gene>
<dbReference type="STRING" id="403673.A0A177WBA0"/>
<dbReference type="SMART" id="SM00665">
    <property type="entry name" value="B561"/>
    <property type="match status" value="1"/>
</dbReference>
<sequence length="381" mass="41691">MRWLPQITALILLAAQALSTSSMCNDNLFCVTGTKDTRDNIMITVHSSALGWVGFGIGSGMADSSIYLGWKNTTGGVILSSRQSSGYAVPRVSTENIVTLVATPANIIAPSWARITFTFVRPAVSSIKSITSGSTYIYAMSDVPPANLDSPETTIRIHNRRGVIRGLDLTTEFGSNNTSAIPTGHTDQPVLQLPNGVSYDYILRVHGIMMVVAWSISPAIGIFVARYLKITLGAKWFHLHIFFMFVVTGILTIASIVVVYIYKTSAHFSSYHEVIGLTVGVGMLVQFFLGFLSNATFNPKRSRIPLQDRVHWWFGRILALLAIVNVFFGMNLYDSLGFPISVGYKIGFGILIAVIVICFIAAQCLIGQKHHDESTDTLFHS</sequence>
<reference evidence="10 11" key="1">
    <citation type="submission" date="2006-10" db="EMBL/GenBank/DDBJ databases">
        <title>The Genome Sequence of Batrachochytrium dendrobatidis JEL423.</title>
        <authorList>
            <consortium name="The Broad Institute Genome Sequencing Platform"/>
            <person name="Birren B."/>
            <person name="Lander E."/>
            <person name="Galagan J."/>
            <person name="Cuomo C."/>
            <person name="Devon K."/>
            <person name="Jaffe D."/>
            <person name="Butler J."/>
            <person name="Alvarez P."/>
            <person name="Gnerre S."/>
            <person name="Grabherr M."/>
            <person name="Kleber M."/>
            <person name="Mauceli E."/>
            <person name="Brockman W."/>
            <person name="Young S."/>
            <person name="LaButti K."/>
            <person name="Sykes S."/>
            <person name="DeCaprio D."/>
            <person name="Crawford M."/>
            <person name="Koehrsen M."/>
            <person name="Engels R."/>
            <person name="Montgomery P."/>
            <person name="Pearson M."/>
            <person name="Howarth C."/>
            <person name="Larson L."/>
            <person name="White J."/>
            <person name="O'Leary S."/>
            <person name="Kodira C."/>
            <person name="Zeng Q."/>
            <person name="Yandava C."/>
            <person name="Alvarado L."/>
            <person name="Longcore J."/>
            <person name="James T."/>
        </authorList>
    </citation>
    <scope>NUCLEOTIDE SEQUENCE [LARGE SCALE GENOMIC DNA]</scope>
    <source>
        <strain evidence="10 11">JEL423</strain>
    </source>
</reference>
<accession>A0A177WBA0</accession>
<evidence type="ECO:0000313" key="10">
    <source>
        <dbReference type="EMBL" id="OAJ37005.1"/>
    </source>
</evidence>
<feature type="transmembrane region" description="Helical" evidence="7">
    <location>
        <begin position="345"/>
        <end position="366"/>
    </location>
</feature>
<keyword evidence="3 7" id="KW-0812">Transmembrane</keyword>
<dbReference type="Gene3D" id="2.60.40.1210">
    <property type="entry name" value="Cellobiose dehydrogenase, cytochrome domain"/>
    <property type="match status" value="1"/>
</dbReference>
<evidence type="ECO:0000256" key="3">
    <source>
        <dbReference type="ARBA" id="ARBA00022692"/>
    </source>
</evidence>
<dbReference type="EMBL" id="DS022300">
    <property type="protein sequence ID" value="OAJ37005.1"/>
    <property type="molecule type" value="Genomic_DNA"/>
</dbReference>
<comment type="subcellular location">
    <subcellularLocation>
        <location evidence="1">Membrane</location>
    </subcellularLocation>
</comment>
<dbReference type="InterPro" id="IPR005018">
    <property type="entry name" value="DOMON_domain"/>
</dbReference>
<proteinExistence type="predicted"/>
<dbReference type="OrthoDB" id="19261at2759"/>
<evidence type="ECO:0000313" key="11">
    <source>
        <dbReference type="Proteomes" id="UP000077115"/>
    </source>
</evidence>
<evidence type="ECO:0000256" key="5">
    <source>
        <dbReference type="ARBA" id="ARBA00022989"/>
    </source>
</evidence>
<feature type="domain" description="Cytochrome b561" evidence="9">
    <location>
        <begin position="167"/>
        <end position="371"/>
    </location>
</feature>
<evidence type="ECO:0000256" key="2">
    <source>
        <dbReference type="ARBA" id="ARBA00022448"/>
    </source>
</evidence>
<dbReference type="CDD" id="cd09630">
    <property type="entry name" value="CDH_like_cytochrome"/>
    <property type="match status" value="1"/>
</dbReference>
<dbReference type="CDD" id="cd08760">
    <property type="entry name" value="Cyt_b561_FRRS1_like"/>
    <property type="match status" value="1"/>
</dbReference>
<dbReference type="VEuPathDB" id="FungiDB:BDEG_21087"/>
<evidence type="ECO:0000259" key="9">
    <source>
        <dbReference type="PROSITE" id="PS50939"/>
    </source>
</evidence>
<dbReference type="GO" id="GO:0016020">
    <property type="term" value="C:membrane"/>
    <property type="evidence" value="ECO:0007669"/>
    <property type="project" value="UniProtKB-SubCell"/>
</dbReference>
<dbReference type="InterPro" id="IPR015920">
    <property type="entry name" value="Cellobiose_DH-like_cyt"/>
</dbReference>
<keyword evidence="2" id="KW-0813">Transport</keyword>
<feature type="transmembrane region" description="Helical" evidence="7">
    <location>
        <begin position="274"/>
        <end position="292"/>
    </location>
</feature>
<feature type="transmembrane region" description="Helical" evidence="7">
    <location>
        <begin position="313"/>
        <end position="333"/>
    </location>
</feature>
<reference evidence="10 11" key="2">
    <citation type="submission" date="2016-05" db="EMBL/GenBank/DDBJ databases">
        <title>Lineage-specific infection strategies underlie the spectrum of fungal disease in amphibians.</title>
        <authorList>
            <person name="Cuomo C.A."/>
            <person name="Farrer R.A."/>
            <person name="James T."/>
            <person name="Longcore J."/>
            <person name="Birren B."/>
        </authorList>
    </citation>
    <scope>NUCLEOTIDE SEQUENCE [LARGE SCALE GENOMIC DNA]</scope>
    <source>
        <strain evidence="10 11">JEL423</strain>
    </source>
</reference>
<dbReference type="Pfam" id="PF03188">
    <property type="entry name" value="Cytochrom_B561"/>
    <property type="match status" value="1"/>
</dbReference>
<feature type="signal peptide" evidence="8">
    <location>
        <begin position="1"/>
        <end position="19"/>
    </location>
</feature>
<dbReference type="SMART" id="SM00664">
    <property type="entry name" value="DoH"/>
    <property type="match status" value="1"/>
</dbReference>
<evidence type="ECO:0000256" key="8">
    <source>
        <dbReference type="SAM" id="SignalP"/>
    </source>
</evidence>
<dbReference type="InterPro" id="IPR006593">
    <property type="entry name" value="Cyt_b561/ferric_Rdtase_TM"/>
</dbReference>
<evidence type="ECO:0000256" key="7">
    <source>
        <dbReference type="SAM" id="Phobius"/>
    </source>
</evidence>
<dbReference type="SUPFAM" id="SSF49344">
    <property type="entry name" value="CBD9-like"/>
    <property type="match status" value="1"/>
</dbReference>
<dbReference type="eggNOG" id="KOG4293">
    <property type="taxonomic scope" value="Eukaryota"/>
</dbReference>
<keyword evidence="8" id="KW-0732">Signal</keyword>
<keyword evidence="6 7" id="KW-0472">Membrane</keyword>
<evidence type="ECO:0000256" key="1">
    <source>
        <dbReference type="ARBA" id="ARBA00004370"/>
    </source>
</evidence>
<keyword evidence="4" id="KW-0249">Electron transport</keyword>
<evidence type="ECO:0000256" key="6">
    <source>
        <dbReference type="ARBA" id="ARBA00023136"/>
    </source>
</evidence>
<dbReference type="PROSITE" id="PS50939">
    <property type="entry name" value="CYTOCHROME_B561"/>
    <property type="match status" value="1"/>
</dbReference>
<feature type="transmembrane region" description="Helical" evidence="7">
    <location>
        <begin position="201"/>
        <end position="225"/>
    </location>
</feature>
<protein>
    <recommendedName>
        <fullName evidence="9">Cytochrome b561 domain-containing protein</fullName>
    </recommendedName>
</protein>
<feature type="transmembrane region" description="Helical" evidence="7">
    <location>
        <begin position="237"/>
        <end position="262"/>
    </location>
</feature>
<name>A0A177WBA0_BATDL</name>
<keyword evidence="5 7" id="KW-1133">Transmembrane helix</keyword>
<dbReference type="AlphaFoldDB" id="A0A177WBA0"/>
<dbReference type="Gene3D" id="1.20.120.1770">
    <property type="match status" value="1"/>
</dbReference>
<dbReference type="Proteomes" id="UP000077115">
    <property type="component" value="Unassembled WGS sequence"/>
</dbReference>
<organism evidence="10 11">
    <name type="scientific">Batrachochytrium dendrobatidis (strain JEL423)</name>
    <dbReference type="NCBI Taxonomy" id="403673"/>
    <lineage>
        <taxon>Eukaryota</taxon>
        <taxon>Fungi</taxon>
        <taxon>Fungi incertae sedis</taxon>
        <taxon>Chytridiomycota</taxon>
        <taxon>Chytridiomycota incertae sedis</taxon>
        <taxon>Chytridiomycetes</taxon>
        <taxon>Rhizophydiales</taxon>
        <taxon>Rhizophydiales incertae sedis</taxon>
        <taxon>Batrachochytrium</taxon>
    </lineage>
</organism>
<dbReference type="Pfam" id="PF16010">
    <property type="entry name" value="CDH-cyt"/>
    <property type="match status" value="1"/>
</dbReference>